<dbReference type="Pfam" id="PF01370">
    <property type="entry name" value="Epimerase"/>
    <property type="match status" value="1"/>
</dbReference>
<dbReference type="eggNOG" id="COG0451">
    <property type="taxonomic scope" value="Bacteria"/>
</dbReference>
<dbReference type="PANTHER" id="PTHR43103">
    <property type="entry name" value="NUCLEOSIDE-DIPHOSPHATE-SUGAR EPIMERASE"/>
    <property type="match status" value="1"/>
</dbReference>
<dbReference type="Proteomes" id="UP000006655">
    <property type="component" value="Chromosome"/>
</dbReference>
<proteinExistence type="predicted"/>
<dbReference type="EMBL" id="CP001743">
    <property type="protein sequence ID" value="ADD29305.1"/>
    <property type="molecule type" value="Genomic_DNA"/>
</dbReference>
<accession>D3PMX8</accession>
<organism evidence="5 7">
    <name type="scientific">Meiothermus ruber (strain ATCC 35948 / DSM 1279 / VKM B-1258 / 21)</name>
    <name type="common">Thermus ruber</name>
    <dbReference type="NCBI Taxonomy" id="504728"/>
    <lineage>
        <taxon>Bacteria</taxon>
        <taxon>Thermotogati</taxon>
        <taxon>Deinococcota</taxon>
        <taxon>Deinococci</taxon>
        <taxon>Thermales</taxon>
        <taxon>Thermaceae</taxon>
        <taxon>Meiothermus</taxon>
    </lineage>
</organism>
<evidence type="ECO:0000256" key="1">
    <source>
        <dbReference type="ARBA" id="ARBA00022857"/>
    </source>
</evidence>
<dbReference type="AlphaFoldDB" id="D3PMX8"/>
<dbReference type="PANTHER" id="PTHR43103:SF3">
    <property type="entry name" value="ADP-L-GLYCERO-D-MANNO-HEPTOSE-6-EPIMERASE"/>
    <property type="match status" value="1"/>
</dbReference>
<dbReference type="EMBL" id="CP005385">
    <property type="protein sequence ID" value="AGK05245.1"/>
    <property type="molecule type" value="Genomic_DNA"/>
</dbReference>
<evidence type="ECO:0000259" key="3">
    <source>
        <dbReference type="Pfam" id="PF01370"/>
    </source>
</evidence>
<dbReference type="KEGG" id="mre:K649_09765"/>
<evidence type="ECO:0000256" key="2">
    <source>
        <dbReference type="ARBA" id="ARBA00023277"/>
    </source>
</evidence>
<dbReference type="RefSeq" id="WP_013014803.1">
    <property type="nucleotide sequence ID" value="NC_013946.1"/>
</dbReference>
<dbReference type="Proteomes" id="UP000013026">
    <property type="component" value="Chromosome"/>
</dbReference>
<dbReference type="Gene3D" id="3.90.25.10">
    <property type="entry name" value="UDP-galactose 4-epimerase, domain 1"/>
    <property type="match status" value="1"/>
</dbReference>
<keyword evidence="2" id="KW-0119">Carbohydrate metabolism</keyword>
<protein>
    <submittedName>
        <fullName evidence="5">NAD-dependent epimerase/dehydratase</fullName>
    </submittedName>
</protein>
<dbReference type="KEGG" id="mrb:Mrub_2555"/>
<gene>
    <name evidence="4" type="ordered locus">Mrub_2555</name>
    <name evidence="5" type="ORF">K649_09765</name>
</gene>
<dbReference type="OrthoDB" id="9789543at2"/>
<evidence type="ECO:0000313" key="5">
    <source>
        <dbReference type="EMBL" id="AGK05245.1"/>
    </source>
</evidence>
<evidence type="ECO:0000313" key="4">
    <source>
        <dbReference type="EMBL" id="ADD29305.1"/>
    </source>
</evidence>
<reference evidence="4 6" key="1">
    <citation type="journal article" date="2010" name="Stand. Genomic Sci.">
        <title>Complete genome sequence of Meiothermus ruber type strain (21).</title>
        <authorList>
            <person name="Tindall B.J."/>
            <person name="Sikorski J."/>
            <person name="Lucas S."/>
            <person name="Goltsman E."/>
            <person name="Copeland A."/>
            <person name="Glavina Del Rio T."/>
            <person name="Nolan M."/>
            <person name="Tice H."/>
            <person name="Cheng J.F."/>
            <person name="Han C."/>
            <person name="Pitluck S."/>
            <person name="Liolios K."/>
            <person name="Ivanova N."/>
            <person name="Mavromatis K."/>
            <person name="Ovchinnikova G."/>
            <person name="Pati A."/>
            <person name="Fahnrich R."/>
            <person name="Goodwin L."/>
            <person name="Chen A."/>
            <person name="Palaniappan K."/>
            <person name="Land M."/>
            <person name="Hauser L."/>
            <person name="Chang Y.J."/>
            <person name="Jeffries C.D."/>
            <person name="Rohde M."/>
            <person name="Goker M."/>
            <person name="Woyke T."/>
            <person name="Bristow J."/>
            <person name="Eisen J.A."/>
            <person name="Markowitz V."/>
            <person name="Hugenholtz P."/>
            <person name="Kyrpides N.C."/>
            <person name="Klenk H.P."/>
            <person name="Lapidus A."/>
        </authorList>
    </citation>
    <scope>NUCLEOTIDE SEQUENCE [LARGE SCALE GENOMIC DNA]</scope>
    <source>
        <strain evidence="6">ATCC 35948 / DSM 1279 / VKM B-1258 / 21</strain>
        <strain evidence="4">DSM 1279</strain>
    </source>
</reference>
<keyword evidence="6" id="KW-1185">Reference proteome</keyword>
<reference evidence="5" key="2">
    <citation type="submission" date="2013-04" db="EMBL/GenBank/DDBJ databases">
        <title>Non-Hybrid, Finished Microbial Genome Assemblies from Long-Read SMRT Sequencing Data.</title>
        <authorList>
            <person name="Klammer A."/>
            <person name="Drake J."/>
            <person name="Heiner C."/>
            <person name="Clum A."/>
            <person name="Copeland A."/>
            <person name="Huddleston J."/>
            <person name="Eichler E."/>
            <person name="Turner S.W."/>
        </authorList>
    </citation>
    <scope>NUCLEOTIDE SEQUENCE</scope>
    <source>
        <strain evidence="5">DSM 1279</strain>
    </source>
</reference>
<keyword evidence="1" id="KW-0521">NADP</keyword>
<dbReference type="Gene3D" id="3.40.50.720">
    <property type="entry name" value="NAD(P)-binding Rossmann-like Domain"/>
    <property type="match status" value="1"/>
</dbReference>
<dbReference type="STRING" id="504728.K649_09765"/>
<sequence>MRVLVTGANGFVGRWLVRLLLTNNSLEPTQLLLLDRKFNIAHTDPRIQTLEGDFFQPQVLEAALAKPVGVVFHLASIPGGLAEQALELGLEVNLKGTLALFEALRKQPRAPVVVFASSIAVYGSPLPERVDAQTPPNPSSSYGTQKLLGEYLLLDYSRRGELDGRALRLPGIVARPAEPSGLVSAFMSEVMHRLKAGQPCTAPVSPQATMWWMSAHCCAINLIHAATLPSQAVYPRVTLLPALRASLQEVVDGLAACYGSNRRHLIRYQPDEAIESRFGRFPSLDASVAEAMGFRHDGDVNSLIFNALERA</sequence>
<dbReference type="InterPro" id="IPR036291">
    <property type="entry name" value="NAD(P)-bd_dom_sf"/>
</dbReference>
<dbReference type="PATRIC" id="fig|504728.9.peg.2013"/>
<feature type="domain" description="NAD-dependent epimerase/dehydratase" evidence="3">
    <location>
        <begin position="3"/>
        <end position="202"/>
    </location>
</feature>
<name>D3PMX8_MEIRD</name>
<dbReference type="SUPFAM" id="SSF51735">
    <property type="entry name" value="NAD(P)-binding Rossmann-fold domains"/>
    <property type="match status" value="1"/>
</dbReference>
<evidence type="ECO:0000313" key="7">
    <source>
        <dbReference type="Proteomes" id="UP000013026"/>
    </source>
</evidence>
<reference evidence="5 7" key="3">
    <citation type="submission" date="2013-04" db="EMBL/GenBank/DDBJ databases">
        <authorList>
            <person name="Chin J."/>
            <person name="Alexander D.H."/>
            <person name="Marks P."/>
            <person name="Korlach J."/>
            <person name="Clum A."/>
            <person name="Copeland A."/>
        </authorList>
    </citation>
    <scope>NUCLEOTIDE SEQUENCE [LARGE SCALE GENOMIC DNA]</scope>
    <source>
        <strain evidence="7">ATCC 35948 / DSM 1279 / VKM B-1258 / 21</strain>
        <strain evidence="5">DSM 1279</strain>
    </source>
</reference>
<dbReference type="InterPro" id="IPR001509">
    <property type="entry name" value="Epimerase_deHydtase"/>
</dbReference>
<evidence type="ECO:0000313" key="6">
    <source>
        <dbReference type="Proteomes" id="UP000006655"/>
    </source>
</evidence>